<accession>A0A1G2KW81</accession>
<dbReference type="InterPro" id="IPR013735">
    <property type="entry name" value="TF_NusA_N"/>
</dbReference>
<dbReference type="InterPro" id="IPR010213">
    <property type="entry name" value="TF_NusA"/>
</dbReference>
<dbReference type="InterPro" id="IPR025249">
    <property type="entry name" value="TF_NusA_KH_1st"/>
</dbReference>
<dbReference type="Pfam" id="PF26594">
    <property type="entry name" value="KH_NusA_2nd"/>
    <property type="match status" value="1"/>
</dbReference>
<dbReference type="FunFam" id="3.30.300.20:FF:000005">
    <property type="entry name" value="Transcription termination/antitermination protein NusA"/>
    <property type="match status" value="1"/>
</dbReference>
<dbReference type="FunFam" id="3.30.300.20:FF:000002">
    <property type="entry name" value="Transcription termination/antitermination protein NusA"/>
    <property type="match status" value="1"/>
</dbReference>
<dbReference type="Gene3D" id="2.40.50.140">
    <property type="entry name" value="Nucleic acid-binding proteins"/>
    <property type="match status" value="1"/>
</dbReference>
<dbReference type="InterPro" id="IPR004087">
    <property type="entry name" value="KH_dom"/>
</dbReference>
<dbReference type="InterPro" id="IPR030842">
    <property type="entry name" value="TF_NusA_bacterial"/>
</dbReference>
<dbReference type="InterPro" id="IPR009019">
    <property type="entry name" value="KH_sf_prok-type"/>
</dbReference>
<proteinExistence type="inferred from homology"/>
<evidence type="ECO:0000256" key="8">
    <source>
        <dbReference type="SAM" id="MobiDB-lite"/>
    </source>
</evidence>
<dbReference type="Pfam" id="PF08529">
    <property type="entry name" value="NusA_N"/>
    <property type="match status" value="2"/>
</dbReference>
<evidence type="ECO:0000256" key="6">
    <source>
        <dbReference type="ARBA" id="ARBA00023163"/>
    </source>
</evidence>
<evidence type="ECO:0000313" key="10">
    <source>
        <dbReference type="EMBL" id="OHA02669.1"/>
    </source>
</evidence>
<dbReference type="SUPFAM" id="SSF50249">
    <property type="entry name" value="Nucleic acid-binding proteins"/>
    <property type="match status" value="1"/>
</dbReference>
<dbReference type="PANTHER" id="PTHR22648">
    <property type="entry name" value="TRANSCRIPTION TERMINATION FACTOR NUSA"/>
    <property type="match status" value="1"/>
</dbReference>
<dbReference type="InterPro" id="IPR036555">
    <property type="entry name" value="NusA_N_sf"/>
</dbReference>
<dbReference type="CDD" id="cd04455">
    <property type="entry name" value="S1_NusA"/>
    <property type="match status" value="1"/>
</dbReference>
<evidence type="ECO:0000256" key="3">
    <source>
        <dbReference type="ARBA" id="ARBA00022814"/>
    </source>
</evidence>
<organism evidence="10 11">
    <name type="scientific">Candidatus Sungbacteria bacterium RIFCSPHIGHO2_02_FULL_53_17</name>
    <dbReference type="NCBI Taxonomy" id="1802275"/>
    <lineage>
        <taxon>Bacteria</taxon>
        <taxon>Candidatus Sungiibacteriota</taxon>
    </lineage>
</organism>
<comment type="caution">
    <text evidence="10">The sequence shown here is derived from an EMBL/GenBank/DDBJ whole genome shotgun (WGS) entry which is preliminary data.</text>
</comment>
<evidence type="ECO:0000256" key="5">
    <source>
        <dbReference type="ARBA" id="ARBA00023015"/>
    </source>
</evidence>
<dbReference type="NCBIfam" id="TIGR01953">
    <property type="entry name" value="NusA"/>
    <property type="match status" value="1"/>
</dbReference>
<evidence type="ECO:0000256" key="4">
    <source>
        <dbReference type="ARBA" id="ARBA00022884"/>
    </source>
</evidence>
<dbReference type="Gene3D" id="3.30.1480.10">
    <property type="entry name" value="NusA, N-terminal domain"/>
    <property type="match status" value="1"/>
</dbReference>
<dbReference type="SUPFAM" id="SSF54814">
    <property type="entry name" value="Prokaryotic type KH domain (KH-domain type II)"/>
    <property type="match status" value="2"/>
</dbReference>
<reference evidence="10 11" key="1">
    <citation type="journal article" date="2016" name="Nat. Commun.">
        <title>Thousands of microbial genomes shed light on interconnected biogeochemical processes in an aquifer system.</title>
        <authorList>
            <person name="Anantharaman K."/>
            <person name="Brown C.T."/>
            <person name="Hug L.A."/>
            <person name="Sharon I."/>
            <person name="Castelle C.J."/>
            <person name="Probst A.J."/>
            <person name="Thomas B.C."/>
            <person name="Singh A."/>
            <person name="Wilkins M.J."/>
            <person name="Karaoz U."/>
            <person name="Brodie E.L."/>
            <person name="Williams K.H."/>
            <person name="Hubbard S.S."/>
            <person name="Banfield J.F."/>
        </authorList>
    </citation>
    <scope>NUCLEOTIDE SEQUENCE [LARGE SCALE GENOMIC DNA]</scope>
</reference>
<feature type="domain" description="S1 motif" evidence="9">
    <location>
        <begin position="192"/>
        <end position="256"/>
    </location>
</feature>
<dbReference type="InterPro" id="IPR015946">
    <property type="entry name" value="KH_dom-like_a/b"/>
</dbReference>
<comment type="similarity">
    <text evidence="7">Belongs to the NusA family.</text>
</comment>
<dbReference type="EMBL" id="MHQN01000032">
    <property type="protein sequence ID" value="OHA02669.1"/>
    <property type="molecule type" value="Genomic_DNA"/>
</dbReference>
<name>A0A1G2KW81_9BACT</name>
<comment type="subcellular location">
    <subcellularLocation>
        <location evidence="7">Cytoplasm</location>
    </subcellularLocation>
</comment>
<dbReference type="InterPro" id="IPR012340">
    <property type="entry name" value="NA-bd_OB-fold"/>
</dbReference>
<dbReference type="Pfam" id="PF13184">
    <property type="entry name" value="KH_NusA_1st"/>
    <property type="match status" value="1"/>
</dbReference>
<dbReference type="PANTHER" id="PTHR22648:SF0">
    <property type="entry name" value="TRANSCRIPTION TERMINATION_ANTITERMINATION PROTEIN NUSA"/>
    <property type="match status" value="1"/>
</dbReference>
<dbReference type="SMART" id="SM00316">
    <property type="entry name" value="S1"/>
    <property type="match status" value="1"/>
</dbReference>
<keyword evidence="6 7" id="KW-0804">Transcription</keyword>
<gene>
    <name evidence="7" type="primary">nusA</name>
    <name evidence="10" type="ORF">A3C92_02490</name>
</gene>
<feature type="region of interest" description="Disordered" evidence="8">
    <location>
        <begin position="398"/>
        <end position="431"/>
    </location>
</feature>
<sequence length="431" mass="47136">MDLKSFTSAIQQIADEKGIPREKILETIEMALAAAYKRDYGKRGQIIRAKMNAETGAVAMTQVKIVVDTAMIMSESEDPGTEVDAGVARHGTADFEREDRHGYGRDMPLSGEAMSAADLKIRFNPDKHIMLDEAQKIKPDVVPGDELTFPLTLPADAEYGRIAAQTAKQVILQRIREAERAAVFDEYKDKEGEIMSGLVQRIEGRNVYVDIGRTAGVLPPEEQVPGERYRIGERLKVLVALVEKNPKGPGVFLSRSHPRLLKKLFELEVPEIASGVVEIKAVAREPGSRSKVAVVSHDNGVDPIGSLVGQKGIRVSTVIQELGGEKIDIIEWDDDPKELTRNALSPAKVREVILDERRREARVLVPEDQLSLAIGKRGQNVRLAAKLTGWKIDIRSADASADETAESGATGTEADVAPDTALEEEAKVPAE</sequence>
<evidence type="ECO:0000256" key="2">
    <source>
        <dbReference type="ARBA" id="ARBA00022490"/>
    </source>
</evidence>
<dbReference type="InterPro" id="IPR058582">
    <property type="entry name" value="KH_NusA_2nd"/>
</dbReference>
<dbReference type="GO" id="GO:0003723">
    <property type="term" value="F:RNA binding"/>
    <property type="evidence" value="ECO:0007669"/>
    <property type="project" value="UniProtKB-UniRule"/>
</dbReference>
<dbReference type="InterPro" id="IPR003029">
    <property type="entry name" value="S1_domain"/>
</dbReference>
<comment type="function">
    <text evidence="7">Participates in both transcription termination and antitermination.</text>
</comment>
<dbReference type="HAMAP" id="MF_00945_B">
    <property type="entry name" value="NusA_B"/>
    <property type="match status" value="1"/>
</dbReference>
<evidence type="ECO:0000256" key="7">
    <source>
        <dbReference type="HAMAP-Rule" id="MF_00945"/>
    </source>
</evidence>
<dbReference type="GO" id="GO:0005829">
    <property type="term" value="C:cytosol"/>
    <property type="evidence" value="ECO:0007669"/>
    <property type="project" value="TreeGrafter"/>
</dbReference>
<keyword evidence="4 7" id="KW-0694">RNA-binding</keyword>
<dbReference type="GO" id="GO:0003700">
    <property type="term" value="F:DNA-binding transcription factor activity"/>
    <property type="evidence" value="ECO:0007669"/>
    <property type="project" value="InterPro"/>
</dbReference>
<dbReference type="SUPFAM" id="SSF69705">
    <property type="entry name" value="Transcription factor NusA, N-terminal domain"/>
    <property type="match status" value="1"/>
</dbReference>
<dbReference type="GO" id="GO:0031564">
    <property type="term" value="P:transcription antitermination"/>
    <property type="evidence" value="ECO:0007669"/>
    <property type="project" value="UniProtKB-UniRule"/>
</dbReference>
<evidence type="ECO:0000313" key="11">
    <source>
        <dbReference type="Proteomes" id="UP000177177"/>
    </source>
</evidence>
<dbReference type="Pfam" id="PF00575">
    <property type="entry name" value="S1"/>
    <property type="match status" value="1"/>
</dbReference>
<dbReference type="SMART" id="SM00322">
    <property type="entry name" value="KH"/>
    <property type="match status" value="2"/>
</dbReference>
<comment type="subunit">
    <text evidence="7">Monomer. Binds directly to the core enzyme of the DNA-dependent RNA polymerase and to nascent RNA.</text>
</comment>
<dbReference type="Proteomes" id="UP000177177">
    <property type="component" value="Unassembled WGS sequence"/>
</dbReference>
<dbReference type="Gene3D" id="3.30.300.20">
    <property type="match status" value="2"/>
</dbReference>
<dbReference type="PROSITE" id="PS50126">
    <property type="entry name" value="S1"/>
    <property type="match status" value="1"/>
</dbReference>
<dbReference type="CDD" id="cd02134">
    <property type="entry name" value="KH-II_NusA_rpt1"/>
    <property type="match status" value="1"/>
</dbReference>
<dbReference type="AlphaFoldDB" id="A0A1G2KW81"/>
<keyword evidence="5 7" id="KW-0805">Transcription regulation</keyword>
<evidence type="ECO:0000259" key="9">
    <source>
        <dbReference type="PROSITE" id="PS50126"/>
    </source>
</evidence>
<dbReference type="GO" id="GO:0006353">
    <property type="term" value="P:DNA-templated transcription termination"/>
    <property type="evidence" value="ECO:0007669"/>
    <property type="project" value="UniProtKB-UniRule"/>
</dbReference>
<keyword evidence="1 7" id="KW-0806">Transcription termination</keyword>
<dbReference type="PROSITE" id="PS50084">
    <property type="entry name" value="KH_TYPE_1"/>
    <property type="match status" value="1"/>
</dbReference>
<keyword evidence="3 7" id="KW-0889">Transcription antitermination</keyword>
<keyword evidence="2 7" id="KW-0963">Cytoplasm</keyword>
<dbReference type="CDD" id="cd22529">
    <property type="entry name" value="KH-II_NusA_rpt2"/>
    <property type="match status" value="1"/>
</dbReference>
<protein>
    <recommendedName>
        <fullName evidence="7">Transcription termination/antitermination protein NusA</fullName>
    </recommendedName>
</protein>
<evidence type="ECO:0000256" key="1">
    <source>
        <dbReference type="ARBA" id="ARBA00022472"/>
    </source>
</evidence>